<evidence type="ECO:0000256" key="3">
    <source>
        <dbReference type="ARBA" id="ARBA00023136"/>
    </source>
</evidence>
<comment type="similarity">
    <text evidence="5">Belongs to the methyl-accepting chemotaxis (MCP) protein family.</text>
</comment>
<dbReference type="SMART" id="SM00304">
    <property type="entry name" value="HAMP"/>
    <property type="match status" value="2"/>
</dbReference>
<dbReference type="Gene3D" id="6.10.340.10">
    <property type="match status" value="1"/>
</dbReference>
<comment type="subcellular location">
    <subcellularLocation>
        <location evidence="1">Cell membrane</location>
    </subcellularLocation>
</comment>
<evidence type="ECO:0000256" key="6">
    <source>
        <dbReference type="PROSITE-ProRule" id="PRU00284"/>
    </source>
</evidence>
<dbReference type="CDD" id="cd11386">
    <property type="entry name" value="MCP_signal"/>
    <property type="match status" value="1"/>
</dbReference>
<accession>A0ABQ6G5E4</accession>
<dbReference type="Pfam" id="PF12729">
    <property type="entry name" value="4HB_MCP_1"/>
    <property type="match status" value="1"/>
</dbReference>
<dbReference type="Proteomes" id="UP001157114">
    <property type="component" value="Unassembled WGS sequence"/>
</dbReference>
<dbReference type="PANTHER" id="PTHR32089">
    <property type="entry name" value="METHYL-ACCEPTING CHEMOTAXIS PROTEIN MCPB"/>
    <property type="match status" value="1"/>
</dbReference>
<dbReference type="InterPro" id="IPR003660">
    <property type="entry name" value="HAMP_dom"/>
</dbReference>
<dbReference type="PRINTS" id="PR00260">
    <property type="entry name" value="CHEMTRNSDUCR"/>
</dbReference>
<keyword evidence="7" id="KW-0812">Transmembrane</keyword>
<dbReference type="Pfam" id="PF00015">
    <property type="entry name" value="MCPsignal"/>
    <property type="match status" value="1"/>
</dbReference>
<feature type="transmembrane region" description="Helical" evidence="7">
    <location>
        <begin position="21"/>
        <end position="41"/>
    </location>
</feature>
<protein>
    <submittedName>
        <fullName evidence="10">Sensory transducer protein YvaQ</fullName>
    </submittedName>
</protein>
<keyword evidence="2" id="KW-1003">Cell membrane</keyword>
<proteinExistence type="inferred from homology"/>
<keyword evidence="3 7" id="KW-0472">Membrane</keyword>
<evidence type="ECO:0000256" key="1">
    <source>
        <dbReference type="ARBA" id="ARBA00004236"/>
    </source>
</evidence>
<keyword evidence="7" id="KW-1133">Transmembrane helix</keyword>
<dbReference type="PROSITE" id="PS50885">
    <property type="entry name" value="HAMP"/>
    <property type="match status" value="1"/>
</dbReference>
<dbReference type="InterPro" id="IPR004089">
    <property type="entry name" value="MCPsignal_dom"/>
</dbReference>
<evidence type="ECO:0000256" key="5">
    <source>
        <dbReference type="ARBA" id="ARBA00029447"/>
    </source>
</evidence>
<dbReference type="RefSeq" id="WP_284236867.1">
    <property type="nucleotide sequence ID" value="NZ_BSSQ01000001.1"/>
</dbReference>
<dbReference type="EMBL" id="BSSQ01000001">
    <property type="protein sequence ID" value="GLX66193.1"/>
    <property type="molecule type" value="Genomic_DNA"/>
</dbReference>
<dbReference type="Gene3D" id="1.10.287.950">
    <property type="entry name" value="Methyl-accepting chemotaxis protein"/>
    <property type="match status" value="1"/>
</dbReference>
<evidence type="ECO:0000313" key="10">
    <source>
        <dbReference type="EMBL" id="GLX66193.1"/>
    </source>
</evidence>
<evidence type="ECO:0000256" key="2">
    <source>
        <dbReference type="ARBA" id="ARBA00022475"/>
    </source>
</evidence>
<evidence type="ECO:0000259" key="9">
    <source>
        <dbReference type="PROSITE" id="PS50885"/>
    </source>
</evidence>
<comment type="caution">
    <text evidence="10">The sequence shown here is derived from an EMBL/GenBank/DDBJ whole genome shotgun (WGS) entry which is preliminary data.</text>
</comment>
<dbReference type="PANTHER" id="PTHR32089:SF112">
    <property type="entry name" value="LYSOZYME-LIKE PROTEIN-RELATED"/>
    <property type="match status" value="1"/>
</dbReference>
<feature type="transmembrane region" description="Helical" evidence="7">
    <location>
        <begin position="198"/>
        <end position="219"/>
    </location>
</feature>
<dbReference type="SUPFAM" id="SSF58104">
    <property type="entry name" value="Methyl-accepting chemotaxis protein (MCP) signaling domain"/>
    <property type="match status" value="1"/>
</dbReference>
<reference evidence="10 11" key="1">
    <citation type="submission" date="2023-03" db="EMBL/GenBank/DDBJ databases">
        <title>Draft genome sequence of the bacteria which degrade cell wall of Tricholomamatutake.</title>
        <authorList>
            <person name="Konishi Y."/>
            <person name="Fukuta Y."/>
            <person name="Shirasaka N."/>
        </authorList>
    </citation>
    <scope>NUCLEOTIDE SEQUENCE [LARGE SCALE GENOMIC DNA]</scope>
    <source>
        <strain evidence="11">mu1</strain>
    </source>
</reference>
<dbReference type="SMART" id="SM00283">
    <property type="entry name" value="MA"/>
    <property type="match status" value="1"/>
</dbReference>
<organism evidence="10 11">
    <name type="scientific">Paenibacillus glycanilyticus</name>
    <dbReference type="NCBI Taxonomy" id="126569"/>
    <lineage>
        <taxon>Bacteria</taxon>
        <taxon>Bacillati</taxon>
        <taxon>Bacillota</taxon>
        <taxon>Bacilli</taxon>
        <taxon>Bacillales</taxon>
        <taxon>Paenibacillaceae</taxon>
        <taxon>Paenibacillus</taxon>
    </lineage>
</organism>
<keyword evidence="4 6" id="KW-0807">Transducer</keyword>
<gene>
    <name evidence="10" type="primary">yvaQ</name>
    <name evidence="10" type="ORF">MU1_05370</name>
</gene>
<name>A0ABQ6G5E4_9BACL</name>
<keyword evidence="11" id="KW-1185">Reference proteome</keyword>
<evidence type="ECO:0000259" key="8">
    <source>
        <dbReference type="PROSITE" id="PS50111"/>
    </source>
</evidence>
<evidence type="ECO:0000313" key="11">
    <source>
        <dbReference type="Proteomes" id="UP001157114"/>
    </source>
</evidence>
<dbReference type="InterPro" id="IPR024478">
    <property type="entry name" value="HlyB_4HB_MCP"/>
</dbReference>
<feature type="domain" description="HAMP" evidence="9">
    <location>
        <begin position="221"/>
        <end position="274"/>
    </location>
</feature>
<evidence type="ECO:0000256" key="7">
    <source>
        <dbReference type="SAM" id="Phobius"/>
    </source>
</evidence>
<sequence length="579" mass="62837">MQQTQQSFANKWKWKISVSQRLILSFLAIVIIMAVNGMLSFDRMGKLTNNAREISQVWLANIKAINEINYLNEHMLTIQYKMAWESNSLKRKMLEEDGEYTIVVLQQKLQAFMALPKTGDDMNLSRNLEGEWKAYLALYRNVIRYSNQEADKEIADALMASELSFSTMQSYIDTLIRINEEGAKAAEDSSESINRESVLTIACSLGGALLLVLALLYYVRRTISIPIKRSSDVIAEVAGGSLSVVIPKVKSRDEIGVMVRALEDMVGSLRAAMQSVQTASSSISASSEEMLAASEQNAGVVLQASAMFREAASGSQEQLHSFEEIGRSTEEMAHGTQRIAESSQTAAELSSRAERQAQEGAATIEQAVITMGVIDETVRSAAEHVALLERHMASIGKITDFIGTISKQTNLLALNAAIEAARAGEAGKGFAVVAEEVRKLSVQTAVSVADIAGVIGKIKEDTNLTVEKMNESRKETLKGFESVNAAGMSFRQITVAAGNVSGKIEEVAAAAEQLAASSEEVSASIDQLTEIARRTYDIAKEVSESADKQTASAEEIASAAGGLTDIAQDLNDQVMKFRF</sequence>
<dbReference type="PROSITE" id="PS50111">
    <property type="entry name" value="CHEMOTAXIS_TRANSDUC_2"/>
    <property type="match status" value="1"/>
</dbReference>
<dbReference type="InterPro" id="IPR004090">
    <property type="entry name" value="Chemotax_Me-accpt_rcpt"/>
</dbReference>
<evidence type="ECO:0000256" key="4">
    <source>
        <dbReference type="ARBA" id="ARBA00023224"/>
    </source>
</evidence>
<dbReference type="CDD" id="cd06225">
    <property type="entry name" value="HAMP"/>
    <property type="match status" value="1"/>
</dbReference>
<feature type="domain" description="Methyl-accepting transducer" evidence="8">
    <location>
        <begin position="293"/>
        <end position="529"/>
    </location>
</feature>
<dbReference type="Pfam" id="PF00672">
    <property type="entry name" value="HAMP"/>
    <property type="match status" value="1"/>
</dbReference>